<keyword evidence="1" id="KW-1133">Transmembrane helix</keyword>
<keyword evidence="1" id="KW-0812">Transmembrane</keyword>
<accession>A0A830F0Y3</accession>
<organism evidence="2 3">
    <name type="scientific">Halarchaeum grantii</name>
    <dbReference type="NCBI Taxonomy" id="1193105"/>
    <lineage>
        <taxon>Archaea</taxon>
        <taxon>Methanobacteriati</taxon>
        <taxon>Methanobacteriota</taxon>
        <taxon>Stenosarchaea group</taxon>
        <taxon>Halobacteria</taxon>
        <taxon>Halobacteriales</taxon>
        <taxon>Halobacteriaceae</taxon>
    </lineage>
</organism>
<keyword evidence="1" id="KW-0472">Membrane</keyword>
<evidence type="ECO:0000256" key="1">
    <source>
        <dbReference type="SAM" id="Phobius"/>
    </source>
</evidence>
<comment type="caution">
    <text evidence="2">The sequence shown here is derived from an EMBL/GenBank/DDBJ whole genome shotgun (WGS) entry which is preliminary data.</text>
</comment>
<feature type="transmembrane region" description="Helical" evidence="1">
    <location>
        <begin position="20"/>
        <end position="41"/>
    </location>
</feature>
<reference evidence="2 3" key="1">
    <citation type="journal article" date="2019" name="Int. J. Syst. Evol. Microbiol.">
        <title>The Global Catalogue of Microorganisms (GCM) 10K type strain sequencing project: providing services to taxonomists for standard genome sequencing and annotation.</title>
        <authorList>
            <consortium name="The Broad Institute Genomics Platform"/>
            <consortium name="The Broad Institute Genome Sequencing Center for Infectious Disease"/>
            <person name="Wu L."/>
            <person name="Ma J."/>
        </authorList>
    </citation>
    <scope>NUCLEOTIDE SEQUENCE [LARGE SCALE GENOMIC DNA]</scope>
    <source>
        <strain evidence="2 3">JCM 19585</strain>
    </source>
</reference>
<evidence type="ECO:0000313" key="3">
    <source>
        <dbReference type="Proteomes" id="UP000628840"/>
    </source>
</evidence>
<dbReference type="AlphaFoldDB" id="A0A830F0Y3"/>
<gene>
    <name evidence="2" type="ORF">GCM10009037_29680</name>
</gene>
<protein>
    <submittedName>
        <fullName evidence="2">Uncharacterized protein</fullName>
    </submittedName>
</protein>
<keyword evidence="3" id="KW-1185">Reference proteome</keyword>
<dbReference type="EMBL" id="BMPF01000007">
    <property type="protein sequence ID" value="GGL44326.1"/>
    <property type="molecule type" value="Genomic_DNA"/>
</dbReference>
<feature type="transmembrane region" description="Helical" evidence="1">
    <location>
        <begin position="53"/>
        <end position="74"/>
    </location>
</feature>
<dbReference type="Proteomes" id="UP000628840">
    <property type="component" value="Unassembled WGS sequence"/>
</dbReference>
<name>A0A830F0Y3_9EURY</name>
<sequence length="77" mass="7969">MERMASMASILNTSKVSLLLKIGALALVIQLIVFQGSFGLVSDPGLSDSLESVLSSGLLIAAVVLLLGGLFLYLSDS</sequence>
<evidence type="ECO:0000313" key="2">
    <source>
        <dbReference type="EMBL" id="GGL44326.1"/>
    </source>
</evidence>
<proteinExistence type="predicted"/>